<dbReference type="Gene3D" id="3.30.300.20">
    <property type="match status" value="1"/>
</dbReference>
<dbReference type="InterPro" id="IPR036102">
    <property type="entry name" value="OsmC/Ohrsf"/>
</dbReference>
<dbReference type="InterPro" id="IPR052924">
    <property type="entry name" value="OsmC/Ohr_hydroprdx_reductase"/>
</dbReference>
<dbReference type="AlphaFoldDB" id="A0A7H0LMB6"/>
<keyword evidence="2" id="KW-1185">Reference proteome</keyword>
<protein>
    <submittedName>
        <fullName evidence="1">OsmC family protein</fullName>
    </submittedName>
</protein>
<accession>A0A7H0LMB6</accession>
<dbReference type="EMBL" id="CP061038">
    <property type="protein sequence ID" value="QNQ10819.1"/>
    <property type="molecule type" value="Genomic_DNA"/>
</dbReference>
<dbReference type="Pfam" id="PF02566">
    <property type="entry name" value="OsmC"/>
    <property type="match status" value="1"/>
</dbReference>
<evidence type="ECO:0000313" key="1">
    <source>
        <dbReference type="EMBL" id="QNQ10819.1"/>
    </source>
</evidence>
<dbReference type="KEGG" id="spap:H3Z74_06425"/>
<proteinExistence type="predicted"/>
<dbReference type="InterPro" id="IPR015946">
    <property type="entry name" value="KH_dom-like_a/b"/>
</dbReference>
<reference evidence="1 2" key="1">
    <citation type="submission" date="2020-09" db="EMBL/GenBank/DDBJ databases">
        <title>Sphingomonas sp., a new species isolated from pork steak.</title>
        <authorList>
            <person name="Heidler von Heilborn D."/>
        </authorList>
    </citation>
    <scope>NUCLEOTIDE SEQUENCE [LARGE SCALE GENOMIC DNA]</scope>
    <source>
        <strain evidence="2">S8-3T</strain>
    </source>
</reference>
<evidence type="ECO:0000313" key="2">
    <source>
        <dbReference type="Proteomes" id="UP000516148"/>
    </source>
</evidence>
<dbReference type="PANTHER" id="PTHR35368">
    <property type="entry name" value="HYDROPEROXIDE REDUCTASE"/>
    <property type="match status" value="1"/>
</dbReference>
<dbReference type="Proteomes" id="UP000516148">
    <property type="component" value="Chromosome"/>
</dbReference>
<sequence>MTKIELGTMMKRLRDEALAAAPADCLEPMEGVVTQIDGFRCTARFGELEMGVDEPVIFGGTGTAPNPAEVALAGLGASIQVTLLCYAGYLDIDVGDLQVKLSGALDARGFFDIDPTAPVGFYDIDARVSFTGKASAAELAQLFACVEKCCPVLAVFREPMTVNLSFDQRES</sequence>
<dbReference type="RefSeq" id="WP_187763109.1">
    <property type="nucleotide sequence ID" value="NZ_CP061038.1"/>
</dbReference>
<dbReference type="PANTHER" id="PTHR35368:SF1">
    <property type="entry name" value="HYDROPEROXIDE REDUCTASE"/>
    <property type="match status" value="1"/>
</dbReference>
<dbReference type="InterPro" id="IPR003718">
    <property type="entry name" value="OsmC/Ohr_fam"/>
</dbReference>
<name>A0A7H0LMB6_9SPHN</name>
<gene>
    <name evidence="1" type="ORF">H3Z74_06425</name>
</gene>
<organism evidence="1 2">
    <name type="scientific">Sphingomonas alpina</name>
    <dbReference type="NCBI Taxonomy" id="653931"/>
    <lineage>
        <taxon>Bacteria</taxon>
        <taxon>Pseudomonadati</taxon>
        <taxon>Pseudomonadota</taxon>
        <taxon>Alphaproteobacteria</taxon>
        <taxon>Sphingomonadales</taxon>
        <taxon>Sphingomonadaceae</taxon>
        <taxon>Sphingomonas</taxon>
    </lineage>
</organism>
<dbReference type="SUPFAM" id="SSF82784">
    <property type="entry name" value="OsmC-like"/>
    <property type="match status" value="1"/>
</dbReference>